<dbReference type="EMBL" id="JANCYW010000015">
    <property type="protein sequence ID" value="KAK4538025.1"/>
    <property type="molecule type" value="Genomic_DNA"/>
</dbReference>
<dbReference type="PANTHER" id="PTHR31871:SF61">
    <property type="entry name" value="OS06G0705300 PROTEIN"/>
    <property type="match status" value="1"/>
</dbReference>
<dbReference type="InterPro" id="IPR006476">
    <property type="entry name" value="CHP01589_pln"/>
</dbReference>
<dbReference type="AlphaFoldDB" id="A0AAV9J0B2"/>
<comment type="caution">
    <text evidence="1">The sequence shown here is derived from an EMBL/GenBank/DDBJ whole genome shotgun (WGS) entry which is preliminary data.</text>
</comment>
<gene>
    <name evidence="1" type="ORF">CDCA_CDCA15G4050</name>
</gene>
<dbReference type="PANTHER" id="PTHR31871">
    <property type="entry name" value="OS02G0137100 PROTEIN"/>
    <property type="match status" value="1"/>
</dbReference>
<evidence type="ECO:0000313" key="2">
    <source>
        <dbReference type="Proteomes" id="UP001301350"/>
    </source>
</evidence>
<dbReference type="Proteomes" id="UP001301350">
    <property type="component" value="Unassembled WGS sequence"/>
</dbReference>
<proteinExistence type="predicted"/>
<accession>A0AAV9J0B2</accession>
<dbReference type="Pfam" id="PF09713">
    <property type="entry name" value="A_thal_3526"/>
    <property type="match status" value="1"/>
</dbReference>
<evidence type="ECO:0000313" key="1">
    <source>
        <dbReference type="EMBL" id="KAK4538025.1"/>
    </source>
</evidence>
<organism evidence="1 2">
    <name type="scientific">Cyanidium caldarium</name>
    <name type="common">Red alga</name>
    <dbReference type="NCBI Taxonomy" id="2771"/>
    <lineage>
        <taxon>Eukaryota</taxon>
        <taxon>Rhodophyta</taxon>
        <taxon>Bangiophyceae</taxon>
        <taxon>Cyanidiales</taxon>
        <taxon>Cyanidiaceae</taxon>
        <taxon>Cyanidium</taxon>
    </lineage>
</organism>
<sequence length="168" mass="19038">MTAGGVRHDLAIAFRRIEPDALPRLVPSVPGNGRRRAALLPRVELLRHAQGGYGYVPRDWVQHTQNLMERCMLHYLDEAEIMVALADQANISPAVTLAVLQGLERQNKVFFAQYWRRVRLRHRAIGPPVEPWAFEPLLRKPQAHSVLLQHVGASMLHSARWHTGRNGA</sequence>
<reference evidence="1 2" key="1">
    <citation type="submission" date="2022-07" db="EMBL/GenBank/DDBJ databases">
        <title>Genome-wide signatures of adaptation to extreme environments.</title>
        <authorList>
            <person name="Cho C.H."/>
            <person name="Yoon H.S."/>
        </authorList>
    </citation>
    <scope>NUCLEOTIDE SEQUENCE [LARGE SCALE GENOMIC DNA]</scope>
    <source>
        <strain evidence="1 2">DBV 063 E5</strain>
    </source>
</reference>
<keyword evidence="2" id="KW-1185">Reference proteome</keyword>
<name>A0AAV9J0B2_CYACA</name>
<protein>
    <submittedName>
        <fullName evidence="1">Uncharacterized protein</fullName>
    </submittedName>
</protein>
<dbReference type="NCBIfam" id="TIGR01589">
    <property type="entry name" value="A_thal_3526"/>
    <property type="match status" value="1"/>
</dbReference>